<accession>A0A6J5ZUB7</accession>
<evidence type="ECO:0000313" key="3">
    <source>
        <dbReference type="EMBL" id="CAB4344447.1"/>
    </source>
</evidence>
<gene>
    <name evidence="3" type="ORF">UFOPK3547_00935</name>
</gene>
<sequence length="108" mass="11584">MSGQFIAFLITGLSHVGAAAVLLVMLFRLGNDRPQDSRGWWDDQGGPGKERPDRPDRSPGGGGIPLPDAVQSTMRMRGPGRLADANPFPVRRSPAREPAPQRDTEPAG</sequence>
<feature type="compositionally biased region" description="Basic and acidic residues" evidence="1">
    <location>
        <begin position="32"/>
        <end position="41"/>
    </location>
</feature>
<dbReference type="AlphaFoldDB" id="A0A6J5ZUB7"/>
<protein>
    <submittedName>
        <fullName evidence="3">Unannotated protein</fullName>
    </submittedName>
</protein>
<feature type="compositionally biased region" description="Basic and acidic residues" evidence="1">
    <location>
        <begin position="48"/>
        <end position="57"/>
    </location>
</feature>
<dbReference type="EMBL" id="CAESAN010000070">
    <property type="protein sequence ID" value="CAB4344447.1"/>
    <property type="molecule type" value="Genomic_DNA"/>
</dbReference>
<keyword evidence="2" id="KW-1133">Transmembrane helix</keyword>
<name>A0A6J5ZUB7_9ZZZZ</name>
<evidence type="ECO:0000256" key="1">
    <source>
        <dbReference type="SAM" id="MobiDB-lite"/>
    </source>
</evidence>
<feature type="region of interest" description="Disordered" evidence="1">
    <location>
        <begin position="32"/>
        <end position="108"/>
    </location>
</feature>
<evidence type="ECO:0000256" key="2">
    <source>
        <dbReference type="SAM" id="Phobius"/>
    </source>
</evidence>
<proteinExistence type="predicted"/>
<feature type="compositionally biased region" description="Basic and acidic residues" evidence="1">
    <location>
        <begin position="99"/>
        <end position="108"/>
    </location>
</feature>
<organism evidence="3">
    <name type="scientific">freshwater metagenome</name>
    <dbReference type="NCBI Taxonomy" id="449393"/>
    <lineage>
        <taxon>unclassified sequences</taxon>
        <taxon>metagenomes</taxon>
        <taxon>ecological metagenomes</taxon>
    </lineage>
</organism>
<feature type="transmembrane region" description="Helical" evidence="2">
    <location>
        <begin position="6"/>
        <end position="29"/>
    </location>
</feature>
<keyword evidence="2" id="KW-0472">Membrane</keyword>
<reference evidence="3" key="1">
    <citation type="submission" date="2020-05" db="EMBL/GenBank/DDBJ databases">
        <authorList>
            <person name="Chiriac C."/>
            <person name="Salcher M."/>
            <person name="Ghai R."/>
            <person name="Kavagutti S V."/>
        </authorList>
    </citation>
    <scope>NUCLEOTIDE SEQUENCE</scope>
</reference>
<keyword evidence="2" id="KW-0812">Transmembrane</keyword>